<keyword evidence="2" id="KW-0344">Guanine-nucleotide releasing factor</keyword>
<reference evidence="5" key="1">
    <citation type="submission" date="2021-01" db="EMBL/GenBank/DDBJ databases">
        <authorList>
            <person name="Corre E."/>
            <person name="Pelletier E."/>
            <person name="Niang G."/>
            <person name="Scheremetjew M."/>
            <person name="Finn R."/>
            <person name="Kale V."/>
            <person name="Holt S."/>
            <person name="Cochrane G."/>
            <person name="Meng A."/>
            <person name="Brown T."/>
            <person name="Cohen L."/>
        </authorList>
    </citation>
    <scope>NUCLEOTIDE SEQUENCE</scope>
    <source>
        <strain evidence="5">SoJaBio B1-5/56/2</strain>
    </source>
</reference>
<gene>
    <name evidence="5" type="ORF">NAES01612_LOCUS13668</name>
</gene>
<name>A0A7S4NUK7_9EUKA</name>
<dbReference type="InterPro" id="IPR019318">
    <property type="entry name" value="Gua_nucleotide_exch_fac_Ric8"/>
</dbReference>
<feature type="compositionally biased region" description="Acidic residues" evidence="4">
    <location>
        <begin position="126"/>
        <end position="137"/>
    </location>
</feature>
<dbReference type="SUPFAM" id="SSF48371">
    <property type="entry name" value="ARM repeat"/>
    <property type="match status" value="1"/>
</dbReference>
<dbReference type="PANTHER" id="PTHR12425">
    <property type="entry name" value="SYNEMBRYN"/>
    <property type="match status" value="1"/>
</dbReference>
<dbReference type="InterPro" id="IPR011989">
    <property type="entry name" value="ARM-like"/>
</dbReference>
<sequence length="507" mass="56195">MDPSASLVIPADASPEVIVDILTKFNEAHKETRDYSAFPGEDRKAFVKRVSELAINEEHDEQLRTTALLSLRYILRDKAGPSELVALDVVFHILRIAGLIAPDTPLPDDNALKALEDASPYRYPSLDDESGIEDEEEDKRKAEDLAAAKETADKLPLLDTQVEALGEPWETKTSPILQAEAAKCIINIITRNQQSEAIVGAFNVLPVLLLRLEKNAYPKEARFAYMRLLLRMTFERVLKLRIYKSRVLNILAASLERSMEDIDDTIYSSDIEEILKVIFSVSIPLGPLEGPTPPNDDQYQAFKQMIVCFQKLLFLPKEPKYRRLKAATVSALINVPAKCTELFEQQERTLDALIEVLFFQLETACQDESRAAECLTPVLLNLTAIAKAIPRARTILKHAVFPPEVLENTDTKATIQAHEVLEKGDSAASKLMDFMTSFNMAVKHYVNNFFYIILDEDANELVRLIGFGRAAGLLATLKLFGMDKLAEAQMGKGGGGGGPSGASGSQS</sequence>
<organism evidence="5">
    <name type="scientific">Paramoeba aestuarina</name>
    <dbReference type="NCBI Taxonomy" id="180227"/>
    <lineage>
        <taxon>Eukaryota</taxon>
        <taxon>Amoebozoa</taxon>
        <taxon>Discosea</taxon>
        <taxon>Flabellinia</taxon>
        <taxon>Dactylopodida</taxon>
        <taxon>Paramoebidae</taxon>
        <taxon>Paramoeba</taxon>
    </lineage>
</organism>
<evidence type="ECO:0000256" key="1">
    <source>
        <dbReference type="ARBA" id="ARBA00009049"/>
    </source>
</evidence>
<dbReference type="GO" id="GO:0007186">
    <property type="term" value="P:G protein-coupled receptor signaling pathway"/>
    <property type="evidence" value="ECO:0007669"/>
    <property type="project" value="TreeGrafter"/>
</dbReference>
<dbReference type="InterPro" id="IPR016024">
    <property type="entry name" value="ARM-type_fold"/>
</dbReference>
<dbReference type="GO" id="GO:0005085">
    <property type="term" value="F:guanyl-nucleotide exchange factor activity"/>
    <property type="evidence" value="ECO:0007669"/>
    <property type="project" value="UniProtKB-KW"/>
</dbReference>
<accession>A0A7S4NUK7</accession>
<dbReference type="Pfam" id="PF10165">
    <property type="entry name" value="Ric8"/>
    <property type="match status" value="1"/>
</dbReference>
<feature type="region of interest" description="Disordered" evidence="4">
    <location>
        <begin position="122"/>
        <end position="142"/>
    </location>
</feature>
<dbReference type="EMBL" id="HBKR01021006">
    <property type="protein sequence ID" value="CAE2310566.1"/>
    <property type="molecule type" value="Transcribed_RNA"/>
</dbReference>
<dbReference type="AlphaFoldDB" id="A0A7S4NUK7"/>
<dbReference type="PANTHER" id="PTHR12425:SF5">
    <property type="entry name" value="SYNEMBRYN"/>
    <property type="match status" value="1"/>
</dbReference>
<evidence type="ECO:0000256" key="2">
    <source>
        <dbReference type="ARBA" id="ARBA00022658"/>
    </source>
</evidence>
<keyword evidence="3" id="KW-0143">Chaperone</keyword>
<dbReference type="GO" id="GO:0001965">
    <property type="term" value="F:G-protein alpha-subunit binding"/>
    <property type="evidence" value="ECO:0007669"/>
    <property type="project" value="TreeGrafter"/>
</dbReference>
<evidence type="ECO:0000256" key="4">
    <source>
        <dbReference type="SAM" id="MobiDB-lite"/>
    </source>
</evidence>
<dbReference type="Gene3D" id="1.25.10.10">
    <property type="entry name" value="Leucine-rich Repeat Variant"/>
    <property type="match status" value="1"/>
</dbReference>
<protein>
    <submittedName>
        <fullName evidence="5">Uncharacterized protein</fullName>
    </submittedName>
</protein>
<proteinExistence type="inferred from homology"/>
<evidence type="ECO:0000313" key="5">
    <source>
        <dbReference type="EMBL" id="CAE2310566.1"/>
    </source>
</evidence>
<dbReference type="GO" id="GO:0005737">
    <property type="term" value="C:cytoplasm"/>
    <property type="evidence" value="ECO:0007669"/>
    <property type="project" value="TreeGrafter"/>
</dbReference>
<evidence type="ECO:0000256" key="3">
    <source>
        <dbReference type="ARBA" id="ARBA00023186"/>
    </source>
</evidence>
<comment type="similarity">
    <text evidence="1">Belongs to the synembryn family.</text>
</comment>